<dbReference type="Pfam" id="PF03816">
    <property type="entry name" value="LytR_cpsA_psr"/>
    <property type="match status" value="1"/>
</dbReference>
<dbReference type="STRING" id="1802583.A2311_01140"/>
<comment type="similarity">
    <text evidence="1">Belongs to the LytR/CpsA/Psr (LCP) family.</text>
</comment>
<protein>
    <recommendedName>
        <fullName evidence="3">Cell envelope-related transcriptional attenuator domain-containing protein</fullName>
    </recommendedName>
</protein>
<keyword evidence="2" id="KW-0472">Membrane</keyword>
<dbReference type="PANTHER" id="PTHR33392">
    <property type="entry name" value="POLYISOPRENYL-TEICHOIC ACID--PEPTIDOGLYCAN TEICHOIC ACID TRANSFERASE TAGU"/>
    <property type="match status" value="1"/>
</dbReference>
<feature type="transmembrane region" description="Helical" evidence="2">
    <location>
        <begin position="12"/>
        <end position="34"/>
    </location>
</feature>
<reference evidence="4 5" key="1">
    <citation type="journal article" date="2016" name="Nat. Commun.">
        <title>Thousands of microbial genomes shed light on interconnected biogeochemical processes in an aquifer system.</title>
        <authorList>
            <person name="Anantharaman K."/>
            <person name="Brown C.T."/>
            <person name="Hug L.A."/>
            <person name="Sharon I."/>
            <person name="Castelle C.J."/>
            <person name="Probst A.J."/>
            <person name="Thomas B.C."/>
            <person name="Singh A."/>
            <person name="Wilkins M.J."/>
            <person name="Karaoz U."/>
            <person name="Brodie E.L."/>
            <person name="Williams K.H."/>
            <person name="Hubbard S.S."/>
            <person name="Banfield J.F."/>
        </authorList>
    </citation>
    <scope>NUCLEOTIDE SEQUENCE [LARGE SCALE GENOMIC DNA]</scope>
</reference>
<sequence length="297" mass="33456">MKRKRADSSRLLAILIIILGIAYFYANLFIPRWIPKTIRVGTVRKPLNILVVGTDITFDKKTGEPLETVDGRTDSILILHIDPARYKINVLSIPRDSFVAVPGHGIQKINAANVLGGIDLLKKTLSELTGLKIDNYIEVNPYVVIKLVDILGGIKLYVEKDMVYTDRAQNLHINLKQGWHRLNGKETQDYLRFRHDMFGDIGRIERQQKVLQTIFVTLASPSNIVKSPLAIKTATNYVKTDLSLGQLVRLANFVRMLSGRDFHSFMAGGEPGASSFSGSIWLINKIDLETIIEENFR</sequence>
<keyword evidence="2" id="KW-1133">Transmembrane helix</keyword>
<dbReference type="InterPro" id="IPR050922">
    <property type="entry name" value="LytR/CpsA/Psr_CW_biosynth"/>
</dbReference>
<evidence type="ECO:0000313" key="5">
    <source>
        <dbReference type="Proteomes" id="UP000178951"/>
    </source>
</evidence>
<accession>A0A1F4TNT8</accession>
<name>A0A1F4TNT8_UNCSA</name>
<dbReference type="PANTHER" id="PTHR33392:SF6">
    <property type="entry name" value="POLYISOPRENYL-TEICHOIC ACID--PEPTIDOGLYCAN TEICHOIC ACID TRANSFERASE TAGU"/>
    <property type="match status" value="1"/>
</dbReference>
<dbReference type="Proteomes" id="UP000178951">
    <property type="component" value="Unassembled WGS sequence"/>
</dbReference>
<keyword evidence="2" id="KW-0812">Transmembrane</keyword>
<dbReference type="NCBIfam" id="TIGR00350">
    <property type="entry name" value="lytR_cpsA_psr"/>
    <property type="match status" value="1"/>
</dbReference>
<dbReference type="Gene3D" id="3.40.630.190">
    <property type="entry name" value="LCP protein"/>
    <property type="match status" value="1"/>
</dbReference>
<dbReference type="EMBL" id="MEUF01000046">
    <property type="protein sequence ID" value="OGC34287.1"/>
    <property type="molecule type" value="Genomic_DNA"/>
</dbReference>
<dbReference type="InterPro" id="IPR004474">
    <property type="entry name" value="LytR_CpsA_psr"/>
</dbReference>
<feature type="domain" description="Cell envelope-related transcriptional attenuator" evidence="3">
    <location>
        <begin position="72"/>
        <end position="218"/>
    </location>
</feature>
<evidence type="ECO:0000313" key="4">
    <source>
        <dbReference type="EMBL" id="OGC34287.1"/>
    </source>
</evidence>
<comment type="caution">
    <text evidence="4">The sequence shown here is derived from an EMBL/GenBank/DDBJ whole genome shotgun (WGS) entry which is preliminary data.</text>
</comment>
<evidence type="ECO:0000259" key="3">
    <source>
        <dbReference type="Pfam" id="PF03816"/>
    </source>
</evidence>
<evidence type="ECO:0000256" key="2">
    <source>
        <dbReference type="SAM" id="Phobius"/>
    </source>
</evidence>
<evidence type="ECO:0000256" key="1">
    <source>
        <dbReference type="ARBA" id="ARBA00006068"/>
    </source>
</evidence>
<gene>
    <name evidence="4" type="ORF">A2311_01140</name>
</gene>
<proteinExistence type="inferred from homology"/>
<organism evidence="4 5">
    <name type="scientific">candidate division WOR-1 bacterium RIFOXYB2_FULL_48_7</name>
    <dbReference type="NCBI Taxonomy" id="1802583"/>
    <lineage>
        <taxon>Bacteria</taxon>
        <taxon>Bacillati</taxon>
        <taxon>Saganbacteria</taxon>
    </lineage>
</organism>
<dbReference type="AlphaFoldDB" id="A0A1F4TNT8"/>